<feature type="transmembrane region" description="Helical" evidence="1">
    <location>
        <begin position="158"/>
        <end position="178"/>
    </location>
</feature>
<name>A0A7W6CUM0_9HYPH</name>
<feature type="transmembrane region" description="Helical" evidence="1">
    <location>
        <begin position="184"/>
        <end position="206"/>
    </location>
</feature>
<feature type="transmembrane region" description="Helical" evidence="1">
    <location>
        <begin position="92"/>
        <end position="113"/>
    </location>
</feature>
<keyword evidence="1" id="KW-0812">Transmembrane</keyword>
<dbReference type="Pfam" id="PF06532">
    <property type="entry name" value="NrsF"/>
    <property type="match status" value="1"/>
</dbReference>
<proteinExistence type="predicted"/>
<reference evidence="2 3" key="1">
    <citation type="submission" date="2020-08" db="EMBL/GenBank/DDBJ databases">
        <title>Genomic Encyclopedia of Type Strains, Phase IV (KMG-IV): sequencing the most valuable type-strain genomes for metagenomic binning, comparative biology and taxonomic classification.</title>
        <authorList>
            <person name="Goeker M."/>
        </authorList>
    </citation>
    <scope>NUCLEOTIDE SEQUENCE [LARGE SCALE GENOMIC DNA]</scope>
    <source>
        <strain evidence="2 3">DSM 26575</strain>
    </source>
</reference>
<evidence type="ECO:0000313" key="2">
    <source>
        <dbReference type="EMBL" id="MBB3965182.1"/>
    </source>
</evidence>
<gene>
    <name evidence="2" type="ORF">GGQ67_002850</name>
</gene>
<dbReference type="InterPro" id="IPR009495">
    <property type="entry name" value="NrsF"/>
</dbReference>
<keyword evidence="1" id="KW-0472">Membrane</keyword>
<dbReference type="Proteomes" id="UP000582090">
    <property type="component" value="Unassembled WGS sequence"/>
</dbReference>
<comment type="caution">
    <text evidence="2">The sequence shown here is derived from an EMBL/GenBank/DDBJ whole genome shotgun (WGS) entry which is preliminary data.</text>
</comment>
<feature type="transmembrane region" description="Helical" evidence="1">
    <location>
        <begin position="28"/>
        <end position="47"/>
    </location>
</feature>
<keyword evidence="3" id="KW-1185">Reference proteome</keyword>
<dbReference type="AlphaFoldDB" id="A0A7W6CUM0"/>
<evidence type="ECO:0000256" key="1">
    <source>
        <dbReference type="SAM" id="Phobius"/>
    </source>
</evidence>
<protein>
    <recommendedName>
        <fullName evidence="4">DUF1109 family protein</fullName>
    </recommendedName>
</protein>
<dbReference type="EMBL" id="JACIDW010000008">
    <property type="protein sequence ID" value="MBB3965182.1"/>
    <property type="molecule type" value="Genomic_DNA"/>
</dbReference>
<accession>A0A7W6CUM0</accession>
<keyword evidence="1" id="KW-1133">Transmembrane helix</keyword>
<feature type="transmembrane region" description="Helical" evidence="1">
    <location>
        <begin position="125"/>
        <end position="146"/>
    </location>
</feature>
<feature type="transmembrane region" description="Helical" evidence="1">
    <location>
        <begin position="59"/>
        <end position="80"/>
    </location>
</feature>
<evidence type="ECO:0008006" key="4">
    <source>
        <dbReference type="Google" id="ProtNLM"/>
    </source>
</evidence>
<sequence>MVKTNELISLLAEDAPVRTRLGPALKTALVAGVVVSALILVFAIGIRRDVASAVETTRVLFKVSLMLGLAILASSIVFRIGRPELSLRAGGWALIVPAGLLAAAVGIELLVLPPELWGQQLMGHNAAYCLTLIPLLSIAPLAGFILALRAGAPRRPALAGAAAGLAAGAIASALYAWHCIDDSPLFVATWYTISITAVTAIGAALGRRYLRW</sequence>
<evidence type="ECO:0000313" key="3">
    <source>
        <dbReference type="Proteomes" id="UP000582090"/>
    </source>
</evidence>
<organism evidence="2 3">
    <name type="scientific">Rhizobium metallidurans</name>
    <dbReference type="NCBI Taxonomy" id="1265931"/>
    <lineage>
        <taxon>Bacteria</taxon>
        <taxon>Pseudomonadati</taxon>
        <taxon>Pseudomonadota</taxon>
        <taxon>Alphaproteobacteria</taxon>
        <taxon>Hyphomicrobiales</taxon>
        <taxon>Rhizobiaceae</taxon>
        <taxon>Rhizobium/Agrobacterium group</taxon>
        <taxon>Rhizobium</taxon>
    </lineage>
</organism>